<reference evidence="1" key="1">
    <citation type="submission" date="2019-08" db="EMBL/GenBank/DDBJ databases">
        <authorList>
            <person name="Kucharzyk K."/>
            <person name="Murdoch R.W."/>
            <person name="Higgins S."/>
            <person name="Loffler F."/>
        </authorList>
    </citation>
    <scope>NUCLEOTIDE SEQUENCE</scope>
</reference>
<name>A0A645GAR2_9ZZZZ</name>
<dbReference type="AlphaFoldDB" id="A0A645GAR2"/>
<evidence type="ECO:0000313" key="1">
    <source>
        <dbReference type="EMBL" id="MPN23991.1"/>
    </source>
</evidence>
<organism evidence="1">
    <name type="scientific">bioreactor metagenome</name>
    <dbReference type="NCBI Taxonomy" id="1076179"/>
    <lineage>
        <taxon>unclassified sequences</taxon>
        <taxon>metagenomes</taxon>
        <taxon>ecological metagenomes</taxon>
    </lineage>
</organism>
<dbReference type="EMBL" id="VSSQ01072661">
    <property type="protein sequence ID" value="MPN23991.1"/>
    <property type="molecule type" value="Genomic_DNA"/>
</dbReference>
<gene>
    <name evidence="1" type="ORF">SDC9_171384</name>
</gene>
<sequence length="43" mass="4628">MRFKDKALDVGLAVGRNGNTADGAVAFDLQGQHLIIVFHHASH</sequence>
<proteinExistence type="predicted"/>
<comment type="caution">
    <text evidence="1">The sequence shown here is derived from an EMBL/GenBank/DDBJ whole genome shotgun (WGS) entry which is preliminary data.</text>
</comment>
<protein>
    <submittedName>
        <fullName evidence="1">Uncharacterized protein</fullName>
    </submittedName>
</protein>
<accession>A0A645GAR2</accession>